<dbReference type="InterPro" id="IPR037484">
    <property type="entry name" value="AmhX-like"/>
</dbReference>
<dbReference type="SUPFAM" id="SSF55031">
    <property type="entry name" value="Bacterial exopeptidase dimerisation domain"/>
    <property type="match status" value="1"/>
</dbReference>
<evidence type="ECO:0000259" key="1">
    <source>
        <dbReference type="Pfam" id="PF07687"/>
    </source>
</evidence>
<dbReference type="SUPFAM" id="SSF53187">
    <property type="entry name" value="Zn-dependent exopeptidases"/>
    <property type="match status" value="1"/>
</dbReference>
<dbReference type="InterPro" id="IPR002933">
    <property type="entry name" value="Peptidase_M20"/>
</dbReference>
<comment type="caution">
    <text evidence="2">The sequence shown here is derived from an EMBL/GenBank/DDBJ whole genome shotgun (WGS) entry which is preliminary data.</text>
</comment>
<dbReference type="NCBIfam" id="TIGR01891">
    <property type="entry name" value="amidohydrolases"/>
    <property type="match status" value="1"/>
</dbReference>
<dbReference type="InterPro" id="IPR017439">
    <property type="entry name" value="Amidohydrolase"/>
</dbReference>
<keyword evidence="3" id="KW-1185">Reference proteome</keyword>
<organism evidence="2 3">
    <name type="scientific">Fictibacillus barbaricus</name>
    <dbReference type="NCBI Taxonomy" id="182136"/>
    <lineage>
        <taxon>Bacteria</taxon>
        <taxon>Bacillati</taxon>
        <taxon>Bacillota</taxon>
        <taxon>Bacilli</taxon>
        <taxon>Bacillales</taxon>
        <taxon>Fictibacillaceae</taxon>
        <taxon>Fictibacillus</taxon>
    </lineage>
</organism>
<dbReference type="InterPro" id="IPR011650">
    <property type="entry name" value="Peptidase_M20_dimer"/>
</dbReference>
<dbReference type="PANTHER" id="PTHR11014:SF122">
    <property type="entry name" value="AMIDOHYDROLASE AMHX"/>
    <property type="match status" value="1"/>
</dbReference>
<feature type="domain" description="Peptidase M20 dimerisation" evidence="1">
    <location>
        <begin position="184"/>
        <end position="271"/>
    </location>
</feature>
<name>A0ABS2Z9A8_9BACL</name>
<accession>A0ABS2Z9A8</accession>
<dbReference type="CDD" id="cd08018">
    <property type="entry name" value="M20_Acy1_amhX-like"/>
    <property type="match status" value="1"/>
</dbReference>
<dbReference type="Pfam" id="PF01546">
    <property type="entry name" value="Peptidase_M20"/>
    <property type="match status" value="1"/>
</dbReference>
<evidence type="ECO:0000313" key="2">
    <source>
        <dbReference type="EMBL" id="MBN3544197.1"/>
    </source>
</evidence>
<proteinExistence type="predicted"/>
<sequence>MLVIKKWVNENDDLLLEIYDKLHNLAEVSWKEARTREFLCSELDKIDLPYQTFEHHYGIVVTWKGSSGEGPTIALRADMDALWQNVDGIWKSNHSCGHDAHMAMVLNTLRCLKETNFQPLDGCLKVIFQPAEESGKGAKAIIDDGLVDDIDYLLGIHVRPKIEMRFGEVSPAIYHGAATLLKGRIKGIQAHGSRPNMGINVVDSLGAIIAAVNAVTVDPTIPSSAKVTQVKAGGDNINIIPDEGEFSIDLRAQTNAAMKNLIEKVTTAVKYAGQANGADVTVENRAQMVAAEPNRFMESIINEAICEVLGKNSAVTPPITPGGEDFHFYTKERKNIQATMIGLGTDLEPGLHHPKMHFNKNSLGNGVAILAASTILLFEKARFHN</sequence>
<reference evidence="2 3" key="1">
    <citation type="submission" date="2021-01" db="EMBL/GenBank/DDBJ databases">
        <title>Genome Sequencing of Type Strains.</title>
        <authorList>
            <person name="Lemaire J.F."/>
            <person name="Inderbitzin P."/>
            <person name="Collins S.B."/>
            <person name="Wespe N."/>
            <person name="Knight-Connoni V."/>
        </authorList>
    </citation>
    <scope>NUCLEOTIDE SEQUENCE [LARGE SCALE GENOMIC DNA]</scope>
    <source>
        <strain evidence="2 3">DSM 14730</strain>
    </source>
</reference>
<dbReference type="Pfam" id="PF07687">
    <property type="entry name" value="M20_dimer"/>
    <property type="match status" value="1"/>
</dbReference>
<protein>
    <submittedName>
        <fullName evidence="2">M20 peptidase aminoacylase family protein</fullName>
    </submittedName>
</protein>
<dbReference type="Proteomes" id="UP001319060">
    <property type="component" value="Unassembled WGS sequence"/>
</dbReference>
<dbReference type="RefSeq" id="WP_188404352.1">
    <property type="nucleotide sequence ID" value="NZ_BMCE01000004.1"/>
</dbReference>
<evidence type="ECO:0000313" key="3">
    <source>
        <dbReference type="Proteomes" id="UP001319060"/>
    </source>
</evidence>
<dbReference type="Gene3D" id="3.30.70.360">
    <property type="match status" value="1"/>
</dbReference>
<gene>
    <name evidence="2" type="ORF">JYA64_02685</name>
</gene>
<dbReference type="PIRSF" id="PIRSF005962">
    <property type="entry name" value="Pept_M20D_amidohydro"/>
    <property type="match status" value="1"/>
</dbReference>
<dbReference type="EMBL" id="JAFHKS010000040">
    <property type="protein sequence ID" value="MBN3544197.1"/>
    <property type="molecule type" value="Genomic_DNA"/>
</dbReference>
<dbReference type="InterPro" id="IPR036264">
    <property type="entry name" value="Bact_exopeptidase_dim_dom"/>
</dbReference>
<dbReference type="PANTHER" id="PTHR11014">
    <property type="entry name" value="PEPTIDASE M20 FAMILY MEMBER"/>
    <property type="match status" value="1"/>
</dbReference>
<dbReference type="Gene3D" id="3.40.630.10">
    <property type="entry name" value="Zn peptidases"/>
    <property type="match status" value="1"/>
</dbReference>